<dbReference type="Pfam" id="PF05024">
    <property type="entry name" value="Gpi1"/>
    <property type="match status" value="1"/>
</dbReference>
<keyword evidence="3" id="KW-1185">Reference proteome</keyword>
<dbReference type="EnsemblMetazoa" id="AALFPA23_021102.R31137">
    <property type="protein sequence ID" value="AALFPA23_021102.P31137"/>
    <property type="gene ID" value="AALFPA23_021102"/>
</dbReference>
<sequence>MNVKIYLSSKLVEQCTFCQLFGLIEVQRDEIRFVVLDSRLLPGTYLIGEICSESDYHRQQHLQDVVDTSGTATLHEENFLRLSISDRGRIKHVATKVKGVTIETLNKVLIIYDEQGFANLAENRQQLLQPDENDNDLLHLARLIKSSKPLRNSALKDLFGYAMDCRLARVLEVLMRPVLAVLRVFLRKTALFYHFSEWYTSIRNKGSEGAKWALLFDIGLGVAVLSLVLYFGNPGVYFMHYAGLVVHYLRELLQTLRGSPIGLKLNAPLNDFFLSCFLYQVNLWWSFLIIVSPAIRFLFLPLSILGLLGLSFQLAMLSDLIILISLHAHCFYIYAAVLYRIEIGGIRALCRIVLGKKKNVLRDRVESHEYMNRQLFLATLTFAVLLFLLPTILVYYVVFAMLRFAIYCASFTLMTIRRTILQFPFDGMIRWLRGVYTSLESMEIYNIGAQARENITIIYIAPRSSSSFWSGVSWSSDEEAAPFDDGGAAKKGRSPVAMRSISIGQFFCSLVRGEMVPFIQPDESVHLKVE</sequence>
<evidence type="ECO:0000256" key="1">
    <source>
        <dbReference type="SAM" id="Phobius"/>
    </source>
</evidence>
<feature type="transmembrane region" description="Helical" evidence="1">
    <location>
        <begin position="331"/>
        <end position="354"/>
    </location>
</feature>
<proteinExistence type="predicted"/>
<name>A0ABM1ZRV7_AEDAL</name>
<dbReference type="PANTHER" id="PTHR21329">
    <property type="entry name" value="PHOSPHATIDYLINOSITOL N-ACETYLGLUCOSAMINYLTRANSFERASE SUBUNIT Q-RELATED"/>
    <property type="match status" value="1"/>
</dbReference>
<keyword evidence="1" id="KW-1133">Transmembrane helix</keyword>
<protein>
    <recommendedName>
        <fullName evidence="4">Phosphatidylinositol N-acetylglucosaminyltransferase subunit Q</fullName>
    </recommendedName>
</protein>
<dbReference type="RefSeq" id="XP_019932336.3">
    <property type="nucleotide sequence ID" value="XM_020076777.3"/>
</dbReference>
<dbReference type="PANTHER" id="PTHR21329:SF3">
    <property type="entry name" value="PHOSPHATIDYLINOSITOL N-ACETYLGLUCOSAMINYLTRANSFERASE SUBUNIT Q"/>
    <property type="match status" value="1"/>
</dbReference>
<evidence type="ECO:0000313" key="3">
    <source>
        <dbReference type="Proteomes" id="UP000069940"/>
    </source>
</evidence>
<accession>A0ABM1ZRV7</accession>
<keyword evidence="1" id="KW-0812">Transmembrane</keyword>
<feature type="transmembrane region" description="Helical" evidence="1">
    <location>
        <begin position="298"/>
        <end position="325"/>
    </location>
</feature>
<reference evidence="3" key="1">
    <citation type="journal article" date="2015" name="Proc. Natl. Acad. Sci. U.S.A.">
        <title>Genome sequence of the Asian Tiger mosquito, Aedes albopictus, reveals insights into its biology, genetics, and evolution.</title>
        <authorList>
            <person name="Chen X.G."/>
            <person name="Jiang X."/>
            <person name="Gu J."/>
            <person name="Xu M."/>
            <person name="Wu Y."/>
            <person name="Deng Y."/>
            <person name="Zhang C."/>
            <person name="Bonizzoni M."/>
            <person name="Dermauw W."/>
            <person name="Vontas J."/>
            <person name="Armbruster P."/>
            <person name="Huang X."/>
            <person name="Yang Y."/>
            <person name="Zhang H."/>
            <person name="He W."/>
            <person name="Peng H."/>
            <person name="Liu Y."/>
            <person name="Wu K."/>
            <person name="Chen J."/>
            <person name="Lirakis M."/>
            <person name="Topalis P."/>
            <person name="Van Leeuwen T."/>
            <person name="Hall A.B."/>
            <person name="Jiang X."/>
            <person name="Thorpe C."/>
            <person name="Mueller R.L."/>
            <person name="Sun C."/>
            <person name="Waterhouse R.M."/>
            <person name="Yan G."/>
            <person name="Tu Z.J."/>
            <person name="Fang X."/>
            <person name="James A.A."/>
        </authorList>
    </citation>
    <scope>NUCLEOTIDE SEQUENCE [LARGE SCALE GENOMIC DNA]</scope>
    <source>
        <strain evidence="3">Foshan</strain>
    </source>
</reference>
<organism evidence="2 3">
    <name type="scientific">Aedes albopictus</name>
    <name type="common">Asian tiger mosquito</name>
    <name type="synonym">Stegomyia albopicta</name>
    <dbReference type="NCBI Taxonomy" id="7160"/>
    <lineage>
        <taxon>Eukaryota</taxon>
        <taxon>Metazoa</taxon>
        <taxon>Ecdysozoa</taxon>
        <taxon>Arthropoda</taxon>
        <taxon>Hexapoda</taxon>
        <taxon>Insecta</taxon>
        <taxon>Pterygota</taxon>
        <taxon>Neoptera</taxon>
        <taxon>Endopterygota</taxon>
        <taxon>Diptera</taxon>
        <taxon>Nematocera</taxon>
        <taxon>Culicoidea</taxon>
        <taxon>Culicidae</taxon>
        <taxon>Culicinae</taxon>
        <taxon>Aedini</taxon>
        <taxon>Aedes</taxon>
        <taxon>Stegomyia</taxon>
    </lineage>
</organism>
<evidence type="ECO:0008006" key="4">
    <source>
        <dbReference type="Google" id="ProtNLM"/>
    </source>
</evidence>
<dbReference type="GeneID" id="109622450"/>
<keyword evidence="1" id="KW-0472">Membrane</keyword>
<feature type="transmembrane region" description="Helical" evidence="1">
    <location>
        <begin position="212"/>
        <end position="231"/>
    </location>
</feature>
<feature type="transmembrane region" description="Helical" evidence="1">
    <location>
        <begin position="272"/>
        <end position="291"/>
    </location>
</feature>
<feature type="transmembrane region" description="Helical" evidence="1">
    <location>
        <begin position="375"/>
        <end position="398"/>
    </location>
</feature>
<dbReference type="Proteomes" id="UP000069940">
    <property type="component" value="Unassembled WGS sequence"/>
</dbReference>
<reference evidence="2" key="2">
    <citation type="submission" date="2025-05" db="UniProtKB">
        <authorList>
            <consortium name="EnsemblMetazoa"/>
        </authorList>
    </citation>
    <scope>IDENTIFICATION</scope>
    <source>
        <strain evidence="2">Foshan</strain>
    </source>
</reference>
<evidence type="ECO:0000313" key="2">
    <source>
        <dbReference type="EnsemblMetazoa" id="AALFPA23_021102.P31137"/>
    </source>
</evidence>
<dbReference type="InterPro" id="IPR007720">
    <property type="entry name" value="PigQ/GPI1"/>
</dbReference>